<name>A0A158DMI1_9BURK</name>
<proteinExistence type="predicted"/>
<evidence type="ECO:0000313" key="1">
    <source>
        <dbReference type="EMBL" id="SAK95822.1"/>
    </source>
</evidence>
<dbReference type="AlphaFoldDB" id="A0A158DMI1"/>
<protein>
    <submittedName>
        <fullName evidence="1">Uncharacterized protein</fullName>
    </submittedName>
</protein>
<organism evidence="1 2">
    <name type="scientific">Caballeronia temeraria</name>
    <dbReference type="NCBI Taxonomy" id="1777137"/>
    <lineage>
        <taxon>Bacteria</taxon>
        <taxon>Pseudomonadati</taxon>
        <taxon>Pseudomonadota</taxon>
        <taxon>Betaproteobacteria</taxon>
        <taxon>Burkholderiales</taxon>
        <taxon>Burkholderiaceae</taxon>
        <taxon>Caballeronia</taxon>
    </lineage>
</organism>
<gene>
    <name evidence="1" type="ORF">AWB76_07203</name>
</gene>
<sequence>MKNVIKHQAHPWGREVWFTQDQKALEALGRKFDLNTNTEGSLGLCWGTSGPLIIWIRPGAGHGVMAHECCHAALDILDYAGMNPAHSNGEPMCYTLQRMIEAFTPHLLPPQNS</sequence>
<dbReference type="STRING" id="1777137.AWB76_07203"/>
<dbReference type="RefSeq" id="WP_061164732.1">
    <property type="nucleotide sequence ID" value="NZ_FCOI02000046.1"/>
</dbReference>
<accession>A0A158DMI1</accession>
<keyword evidence="2" id="KW-1185">Reference proteome</keyword>
<dbReference type="EMBL" id="FCOI02000046">
    <property type="protein sequence ID" value="SAK95822.1"/>
    <property type="molecule type" value="Genomic_DNA"/>
</dbReference>
<reference evidence="2" key="1">
    <citation type="submission" date="2016-01" db="EMBL/GenBank/DDBJ databases">
        <authorList>
            <person name="Peeters Charlotte."/>
        </authorList>
    </citation>
    <scope>NUCLEOTIDE SEQUENCE [LARGE SCALE GENOMIC DNA]</scope>
</reference>
<dbReference type="Proteomes" id="UP000054624">
    <property type="component" value="Unassembled WGS sequence"/>
</dbReference>
<evidence type="ECO:0000313" key="2">
    <source>
        <dbReference type="Proteomes" id="UP000054624"/>
    </source>
</evidence>